<keyword evidence="2" id="KW-1185">Reference proteome</keyword>
<proteinExistence type="predicted"/>
<name>A0A4C1SBJ7_EUMVA</name>
<dbReference type="EMBL" id="BGZK01006403">
    <property type="protein sequence ID" value="GBO98557.1"/>
    <property type="molecule type" value="Genomic_DNA"/>
</dbReference>
<organism evidence="1 2">
    <name type="scientific">Eumeta variegata</name>
    <name type="common">Bagworm moth</name>
    <name type="synonym">Eumeta japonica</name>
    <dbReference type="NCBI Taxonomy" id="151549"/>
    <lineage>
        <taxon>Eukaryota</taxon>
        <taxon>Metazoa</taxon>
        <taxon>Ecdysozoa</taxon>
        <taxon>Arthropoda</taxon>
        <taxon>Hexapoda</taxon>
        <taxon>Insecta</taxon>
        <taxon>Pterygota</taxon>
        <taxon>Neoptera</taxon>
        <taxon>Endopterygota</taxon>
        <taxon>Lepidoptera</taxon>
        <taxon>Glossata</taxon>
        <taxon>Ditrysia</taxon>
        <taxon>Tineoidea</taxon>
        <taxon>Psychidae</taxon>
        <taxon>Oiketicinae</taxon>
        <taxon>Eumeta</taxon>
    </lineage>
</organism>
<comment type="caution">
    <text evidence="1">The sequence shown here is derived from an EMBL/GenBank/DDBJ whole genome shotgun (WGS) entry which is preliminary data.</text>
</comment>
<dbReference type="Proteomes" id="UP000299102">
    <property type="component" value="Unassembled WGS sequence"/>
</dbReference>
<dbReference type="AlphaFoldDB" id="A0A4C1SBJ7"/>
<sequence length="94" mass="10895">MVTCYYAQIRLQPSSAPYKEVGMTKPKSLQVISYRNLTRKIPGPAKCHRDAKLVMATYAKAVIRYSVFRQDLMLSTLLRDLMAAWLSVMIRKRR</sequence>
<protein>
    <submittedName>
        <fullName evidence="1">Uncharacterized protein</fullName>
    </submittedName>
</protein>
<reference evidence="1 2" key="1">
    <citation type="journal article" date="2019" name="Commun. Biol.">
        <title>The bagworm genome reveals a unique fibroin gene that provides high tensile strength.</title>
        <authorList>
            <person name="Kono N."/>
            <person name="Nakamura H."/>
            <person name="Ohtoshi R."/>
            <person name="Tomita M."/>
            <person name="Numata K."/>
            <person name="Arakawa K."/>
        </authorList>
    </citation>
    <scope>NUCLEOTIDE SEQUENCE [LARGE SCALE GENOMIC DNA]</scope>
</reference>
<evidence type="ECO:0000313" key="1">
    <source>
        <dbReference type="EMBL" id="GBO98557.1"/>
    </source>
</evidence>
<accession>A0A4C1SBJ7</accession>
<gene>
    <name evidence="1" type="ORF">EVAR_74081_1</name>
</gene>
<evidence type="ECO:0000313" key="2">
    <source>
        <dbReference type="Proteomes" id="UP000299102"/>
    </source>
</evidence>